<reference evidence="1 2" key="1">
    <citation type="submission" date="2016-01" db="EMBL/GenBank/DDBJ databases">
        <title>Complete genome and mega plasmid sequence of Sphingomonas panacis DCY99 elicits systemic resistance in rice to Xanthomonas oryzae.</title>
        <authorList>
            <person name="Kim Y.J."/>
            <person name="Yang D.C."/>
            <person name="Sing P."/>
        </authorList>
    </citation>
    <scope>NUCLEOTIDE SEQUENCE [LARGE SCALE GENOMIC DNA]</scope>
    <source>
        <strain evidence="1 2">DCY99</strain>
    </source>
</reference>
<dbReference type="EMBL" id="CP014168">
    <property type="protein sequence ID" value="AOH82951.1"/>
    <property type="molecule type" value="Genomic_DNA"/>
</dbReference>
<proteinExistence type="predicted"/>
<dbReference type="AlphaFoldDB" id="A0A1B3Z6A6"/>
<dbReference type="STRING" id="1560345.AWL63_02115"/>
<accession>A0A1B3Z6A6</accession>
<name>A0A1B3Z6A6_9SPHN</name>
<evidence type="ECO:0000313" key="2">
    <source>
        <dbReference type="Proteomes" id="UP000094256"/>
    </source>
</evidence>
<dbReference type="KEGG" id="span:AWL63_02115"/>
<protein>
    <submittedName>
        <fullName evidence="1">Uncharacterized protein</fullName>
    </submittedName>
</protein>
<sequence>MSILMKPLCAVIGHRRSHRRVWHDHVDLRTLCVRCGTPLIRSADKGWRPFVPSDDHPGRISRDAYREQMKRETELHAAGPADPEQWARLLIATFGDAVRGAPANTATLFDRLVVDLRSEPAFAEAIVTGRLDLPARTAVGVACGRLIGATRPLSLQFVDPLARYLLACARSTQPAAPPTSANPLG</sequence>
<dbReference type="Proteomes" id="UP000094256">
    <property type="component" value="Chromosome"/>
</dbReference>
<keyword evidence="2" id="KW-1185">Reference proteome</keyword>
<gene>
    <name evidence="1" type="ORF">AWL63_02115</name>
</gene>
<evidence type="ECO:0000313" key="1">
    <source>
        <dbReference type="EMBL" id="AOH82951.1"/>
    </source>
</evidence>
<organism evidence="1 2">
    <name type="scientific">Sphingomonas panacis</name>
    <dbReference type="NCBI Taxonomy" id="1560345"/>
    <lineage>
        <taxon>Bacteria</taxon>
        <taxon>Pseudomonadati</taxon>
        <taxon>Pseudomonadota</taxon>
        <taxon>Alphaproteobacteria</taxon>
        <taxon>Sphingomonadales</taxon>
        <taxon>Sphingomonadaceae</taxon>
        <taxon>Sphingomonas</taxon>
    </lineage>
</organism>